<evidence type="ECO:0000256" key="3">
    <source>
        <dbReference type="ARBA" id="ARBA00022490"/>
    </source>
</evidence>
<dbReference type="EMBL" id="BAEE01000091">
    <property type="protein sequence ID" value="GAB11908.1"/>
    <property type="molecule type" value="Genomic_DNA"/>
</dbReference>
<accession>G7H7T3</accession>
<organism evidence="5 6">
    <name type="scientific">Gordonia araii NBRC 100433</name>
    <dbReference type="NCBI Taxonomy" id="1073574"/>
    <lineage>
        <taxon>Bacteria</taxon>
        <taxon>Bacillati</taxon>
        <taxon>Actinomycetota</taxon>
        <taxon>Actinomycetes</taxon>
        <taxon>Mycobacteriales</taxon>
        <taxon>Gordoniaceae</taxon>
        <taxon>Gordonia</taxon>
    </lineage>
</organism>
<gene>
    <name evidence="5" type="ORF">GOARA_091_00260</name>
</gene>
<evidence type="ECO:0000313" key="5">
    <source>
        <dbReference type="EMBL" id="GAB11908.1"/>
    </source>
</evidence>
<evidence type="ECO:0000256" key="1">
    <source>
        <dbReference type="ARBA" id="ARBA00004496"/>
    </source>
</evidence>
<dbReference type="AlphaFoldDB" id="G7H7T3"/>
<comment type="similarity">
    <text evidence="2">Belongs to the EspG family.</text>
</comment>
<keyword evidence="3" id="KW-0963">Cytoplasm</keyword>
<keyword evidence="4" id="KW-0143">Chaperone</keyword>
<proteinExistence type="inferred from homology"/>
<evidence type="ECO:0000256" key="4">
    <source>
        <dbReference type="ARBA" id="ARBA00023186"/>
    </source>
</evidence>
<dbReference type="Pfam" id="PF14011">
    <property type="entry name" value="ESX-1_EspG"/>
    <property type="match status" value="1"/>
</dbReference>
<dbReference type="Proteomes" id="UP000035088">
    <property type="component" value="Unassembled WGS sequence"/>
</dbReference>
<dbReference type="STRING" id="1073574.GOARA_091_00260"/>
<evidence type="ECO:0008006" key="7">
    <source>
        <dbReference type="Google" id="ProtNLM"/>
    </source>
</evidence>
<protein>
    <recommendedName>
        <fullName evidence="7">ESX secretion-associated protein EspG</fullName>
    </recommendedName>
</protein>
<sequence>MWDTAAPTVLEFSLDELDALTDAFDVQSWPVILGLRVRQATVDERRAAVEAGADALRGRGLLDDGEFADEVILAVRTLCHEDAQISVRFTDGPDAPLRRVALCRSGTRHVLAMRRGDRLLIQSVDVQTADDAATRIADLLGDEDPVGVTGVSVPTDELVSRLNDCTSANDYAQALHAVGATESDATSAALALAECSRHVEIVAYETVAGSTAQSSGAMAVYSTPRGRMVASPSKSPDGRLWTTISPGSGHRIRQAVVSLIETLPSTRWMP</sequence>
<reference evidence="5 6" key="1">
    <citation type="submission" date="2011-11" db="EMBL/GenBank/DDBJ databases">
        <title>Whole genome shotgun sequence of Gordonia araii NBRC 100433.</title>
        <authorList>
            <person name="Yoshida Y."/>
            <person name="Hosoyama A."/>
            <person name="Tsuchikane K."/>
            <person name="Katsumata H."/>
            <person name="Yamazaki S."/>
            <person name="Fujita N."/>
        </authorList>
    </citation>
    <scope>NUCLEOTIDE SEQUENCE [LARGE SCALE GENOMIC DNA]</scope>
    <source>
        <strain evidence="5 6">NBRC 100433</strain>
    </source>
</reference>
<name>G7H7T3_9ACTN</name>
<comment type="caution">
    <text evidence="5">The sequence shown here is derived from an EMBL/GenBank/DDBJ whole genome shotgun (WGS) entry which is preliminary data.</text>
</comment>
<evidence type="ECO:0000313" key="6">
    <source>
        <dbReference type="Proteomes" id="UP000035088"/>
    </source>
</evidence>
<keyword evidence="6" id="KW-1185">Reference proteome</keyword>
<comment type="subcellular location">
    <subcellularLocation>
        <location evidence="1">Cytoplasm</location>
    </subcellularLocation>
</comment>
<evidence type="ECO:0000256" key="2">
    <source>
        <dbReference type="ARBA" id="ARBA00006411"/>
    </source>
</evidence>
<dbReference type="InterPro" id="IPR025734">
    <property type="entry name" value="EspG"/>
</dbReference>
<dbReference type="RefSeq" id="WP_007323982.1">
    <property type="nucleotide sequence ID" value="NZ_BAEE01000091.1"/>
</dbReference>